<keyword evidence="4" id="KW-0012">Acyltransferase</keyword>
<dbReference type="PANTHER" id="PTHR43420">
    <property type="entry name" value="ACETYLTRANSFERASE"/>
    <property type="match status" value="1"/>
</dbReference>
<dbReference type="RefSeq" id="WP_085494390.1">
    <property type="nucleotide sequence ID" value="NZ_FXAZ01000002.1"/>
</dbReference>
<reference evidence="6 7" key="1">
    <citation type="submission" date="2017-04" db="EMBL/GenBank/DDBJ databases">
        <authorList>
            <person name="Afonso C.L."/>
            <person name="Miller P.J."/>
            <person name="Scott M.A."/>
            <person name="Spackman E."/>
            <person name="Goraichik I."/>
            <person name="Dimitrov K.M."/>
            <person name="Suarez D.L."/>
            <person name="Swayne D.E."/>
        </authorList>
    </citation>
    <scope>NUCLEOTIDE SEQUENCE [LARGE SCALE GENOMIC DNA]</scope>
    <source>
        <strain evidence="6 7">11</strain>
    </source>
</reference>
<dbReference type="InterPro" id="IPR050680">
    <property type="entry name" value="YpeA/RimI_acetyltransf"/>
</dbReference>
<feature type="domain" description="N-acetyltransferase" evidence="5">
    <location>
        <begin position="13"/>
        <end position="158"/>
    </location>
</feature>
<dbReference type="CDD" id="cd04301">
    <property type="entry name" value="NAT_SF"/>
    <property type="match status" value="1"/>
</dbReference>
<evidence type="ECO:0000256" key="2">
    <source>
        <dbReference type="ARBA" id="ARBA00022490"/>
    </source>
</evidence>
<dbReference type="SUPFAM" id="SSF55729">
    <property type="entry name" value="Acyl-CoA N-acyltransferases (Nat)"/>
    <property type="match status" value="1"/>
</dbReference>
<evidence type="ECO:0000256" key="1">
    <source>
        <dbReference type="ARBA" id="ARBA00005395"/>
    </source>
</evidence>
<keyword evidence="7" id="KW-1185">Reference proteome</keyword>
<dbReference type="InterPro" id="IPR016181">
    <property type="entry name" value="Acyl_CoA_acyltransferase"/>
</dbReference>
<evidence type="ECO:0000256" key="3">
    <source>
        <dbReference type="ARBA" id="ARBA00022679"/>
    </source>
</evidence>
<evidence type="ECO:0000313" key="6">
    <source>
        <dbReference type="EMBL" id="SMG37183.1"/>
    </source>
</evidence>
<dbReference type="Gene3D" id="3.40.630.30">
    <property type="match status" value="1"/>
</dbReference>
<keyword evidence="6" id="KW-0689">Ribosomal protein</keyword>
<dbReference type="PROSITE" id="PS51186">
    <property type="entry name" value="GNAT"/>
    <property type="match status" value="1"/>
</dbReference>
<gene>
    <name evidence="6" type="ORF">SAMN06295960_2200</name>
</gene>
<organism evidence="6 7">
    <name type="scientific">Paenibacillus aquistagni</name>
    <dbReference type="NCBI Taxonomy" id="1852522"/>
    <lineage>
        <taxon>Bacteria</taxon>
        <taxon>Bacillati</taxon>
        <taxon>Bacillota</taxon>
        <taxon>Bacilli</taxon>
        <taxon>Bacillales</taxon>
        <taxon>Paenibacillaceae</taxon>
        <taxon>Paenibacillus</taxon>
    </lineage>
</organism>
<accession>A0A1X7K9S2</accession>
<dbReference type="NCBIfam" id="TIGR01575">
    <property type="entry name" value="rimI"/>
    <property type="match status" value="1"/>
</dbReference>
<dbReference type="GO" id="GO:0008080">
    <property type="term" value="F:N-acetyltransferase activity"/>
    <property type="evidence" value="ECO:0007669"/>
    <property type="project" value="InterPro"/>
</dbReference>
<dbReference type="Pfam" id="PF00583">
    <property type="entry name" value="Acetyltransf_1"/>
    <property type="match status" value="1"/>
</dbReference>
<name>A0A1X7K9S2_9BACL</name>
<keyword evidence="6" id="KW-0687">Ribonucleoprotein</keyword>
<dbReference type="GO" id="GO:0005840">
    <property type="term" value="C:ribosome"/>
    <property type="evidence" value="ECO:0007669"/>
    <property type="project" value="UniProtKB-KW"/>
</dbReference>
<dbReference type="InterPro" id="IPR006464">
    <property type="entry name" value="AcTrfase_RimI/Ard1"/>
</dbReference>
<dbReference type="Proteomes" id="UP000193834">
    <property type="component" value="Unassembled WGS sequence"/>
</dbReference>
<dbReference type="AlphaFoldDB" id="A0A1X7K9S2"/>
<sequence length="166" mass="18881">MEQAKREAVANQALIRPMSVQDIPQVMEVEHTSFTVPWTSDAFLNELNNNRFACYLVLEIEGRIAGYAGMWMIVDEAHVTNIAIYPDDRGHGFGELLLGELVRQALAMGMRKMTLEVRESNHIAQGLYRKFGFEPAGVRKGYYTDNQEDAIIMWSDLYQWSAESSS</sequence>
<keyword evidence="2" id="KW-0963">Cytoplasm</keyword>
<keyword evidence="3 6" id="KW-0808">Transferase</keyword>
<dbReference type="PANTHER" id="PTHR43420:SF44">
    <property type="entry name" value="ACETYLTRANSFERASE YPEA"/>
    <property type="match status" value="1"/>
</dbReference>
<protein>
    <submittedName>
        <fullName evidence="6">[SSU ribosomal protein S18P]-alanine acetyltransferase</fullName>
    </submittedName>
</protein>
<evidence type="ECO:0000256" key="4">
    <source>
        <dbReference type="ARBA" id="ARBA00023315"/>
    </source>
</evidence>
<evidence type="ECO:0000313" key="7">
    <source>
        <dbReference type="Proteomes" id="UP000193834"/>
    </source>
</evidence>
<comment type="similarity">
    <text evidence="1">Belongs to the acetyltransferase family. RimI subfamily.</text>
</comment>
<evidence type="ECO:0000259" key="5">
    <source>
        <dbReference type="PROSITE" id="PS51186"/>
    </source>
</evidence>
<dbReference type="EMBL" id="FXAZ01000002">
    <property type="protein sequence ID" value="SMG37183.1"/>
    <property type="molecule type" value="Genomic_DNA"/>
</dbReference>
<dbReference type="OrthoDB" id="9794566at2"/>
<dbReference type="STRING" id="1852522.SAMN06295960_2200"/>
<dbReference type="InterPro" id="IPR000182">
    <property type="entry name" value="GNAT_dom"/>
</dbReference>
<proteinExistence type="inferred from homology"/>